<accession>A0A1Z5JT19</accession>
<gene>
    <name evidence="2" type="ORF">FisN_5Hh288</name>
</gene>
<dbReference type="OrthoDB" id="410754at2759"/>
<dbReference type="AlphaFoldDB" id="A0A1Z5JT19"/>
<keyword evidence="1" id="KW-0472">Membrane</keyword>
<protein>
    <recommendedName>
        <fullName evidence="4">DUF445 domain-containing protein</fullName>
    </recommendedName>
</protein>
<keyword evidence="3" id="KW-1185">Reference proteome</keyword>
<dbReference type="EMBL" id="BDSP01000111">
    <property type="protein sequence ID" value="GAX16911.1"/>
    <property type="molecule type" value="Genomic_DNA"/>
</dbReference>
<evidence type="ECO:0000313" key="2">
    <source>
        <dbReference type="EMBL" id="GAX16911.1"/>
    </source>
</evidence>
<dbReference type="PANTHER" id="PTHR35791:SF1">
    <property type="entry name" value="UPF0754 MEMBRANE PROTEIN YHEB"/>
    <property type="match status" value="1"/>
</dbReference>
<proteinExistence type="predicted"/>
<sequence>MIPLIAAFVGWFTNWLAVQMIFYPIEFRGIPLYRRQEVPLGLLGWQGIIPCKTRPMTEAMVHMVTSQLLSVKEAFARLDPGQVANLLAPEVPALTRSVLKDVAPGWLTGGPAVLMSGLGGISQGAVRHLNIEFLKQLTISIQANIDTVFNLQNCVVNQMLQDRSKLGILFRKCGQKELDFLTNSGLWFGFLLGIIQMVVALFWENPWSLSIGGGIVGLATNWLALKWIFQPVDPVSLGPFGTIQGMFLRRQKEVAQEFSSYFANNVLNAEQLWKSVLTDPETKPAFAALFRDHVERFLGKLTFGAMLGLKSETISSWSNAAIEKLPQHVPVTYSYMDNQLGLQDTLRVRMERMTSRQFERVLHPIFEEDELTLILAGAALGFLAGLVQQGLETGAIKFPSRRRLWVWFRLRIQRPLRRFRNRRSR</sequence>
<feature type="transmembrane region" description="Helical" evidence="1">
    <location>
        <begin position="180"/>
        <end position="203"/>
    </location>
</feature>
<dbReference type="PANTHER" id="PTHR35791">
    <property type="entry name" value="UPF0754 MEMBRANE PROTEIN YHEB"/>
    <property type="match status" value="1"/>
</dbReference>
<dbReference type="Proteomes" id="UP000198406">
    <property type="component" value="Unassembled WGS sequence"/>
</dbReference>
<comment type="caution">
    <text evidence="2">The sequence shown here is derived from an EMBL/GenBank/DDBJ whole genome shotgun (WGS) entry which is preliminary data.</text>
</comment>
<reference evidence="2 3" key="1">
    <citation type="journal article" date="2015" name="Plant Cell">
        <title>Oil accumulation by the oleaginous diatom Fistulifera solaris as revealed by the genome and transcriptome.</title>
        <authorList>
            <person name="Tanaka T."/>
            <person name="Maeda Y."/>
            <person name="Veluchamy A."/>
            <person name="Tanaka M."/>
            <person name="Abida H."/>
            <person name="Marechal E."/>
            <person name="Bowler C."/>
            <person name="Muto M."/>
            <person name="Sunaga Y."/>
            <person name="Tanaka M."/>
            <person name="Yoshino T."/>
            <person name="Taniguchi T."/>
            <person name="Fukuda Y."/>
            <person name="Nemoto M."/>
            <person name="Matsumoto M."/>
            <person name="Wong P.S."/>
            <person name="Aburatani S."/>
            <person name="Fujibuchi W."/>
        </authorList>
    </citation>
    <scope>NUCLEOTIDE SEQUENCE [LARGE SCALE GENOMIC DNA]</scope>
    <source>
        <strain evidence="2 3">JPCC DA0580</strain>
    </source>
</reference>
<name>A0A1Z5JT19_FISSO</name>
<evidence type="ECO:0000256" key="1">
    <source>
        <dbReference type="SAM" id="Phobius"/>
    </source>
</evidence>
<feature type="transmembrane region" description="Helical" evidence="1">
    <location>
        <begin position="209"/>
        <end position="229"/>
    </location>
</feature>
<dbReference type="InParanoid" id="A0A1Z5JT19"/>
<evidence type="ECO:0000313" key="3">
    <source>
        <dbReference type="Proteomes" id="UP000198406"/>
    </source>
</evidence>
<organism evidence="2 3">
    <name type="scientific">Fistulifera solaris</name>
    <name type="common">Oleaginous diatom</name>
    <dbReference type="NCBI Taxonomy" id="1519565"/>
    <lineage>
        <taxon>Eukaryota</taxon>
        <taxon>Sar</taxon>
        <taxon>Stramenopiles</taxon>
        <taxon>Ochrophyta</taxon>
        <taxon>Bacillariophyta</taxon>
        <taxon>Bacillariophyceae</taxon>
        <taxon>Bacillariophycidae</taxon>
        <taxon>Naviculales</taxon>
        <taxon>Naviculaceae</taxon>
        <taxon>Fistulifera</taxon>
    </lineage>
</organism>
<keyword evidence="1" id="KW-1133">Transmembrane helix</keyword>
<feature type="transmembrane region" description="Helical" evidence="1">
    <location>
        <begin position="6"/>
        <end position="25"/>
    </location>
</feature>
<evidence type="ECO:0008006" key="4">
    <source>
        <dbReference type="Google" id="ProtNLM"/>
    </source>
</evidence>
<keyword evidence="1" id="KW-0812">Transmembrane</keyword>